<dbReference type="Pfam" id="PF25327">
    <property type="entry name" value="UBL_ZFAND1"/>
    <property type="match status" value="1"/>
</dbReference>
<dbReference type="AlphaFoldDB" id="A0AAV1JR53"/>
<dbReference type="InterPro" id="IPR057358">
    <property type="entry name" value="UBL_ZFAND1-like"/>
</dbReference>
<keyword evidence="3" id="KW-1185">Reference proteome</keyword>
<comment type="caution">
    <text evidence="2">The sequence shown here is derived from an EMBL/GenBank/DDBJ whole genome shotgun (WGS) entry which is preliminary data.</text>
</comment>
<dbReference type="PANTHER" id="PTHR14677:SF20">
    <property type="entry name" value="ZINC FINGER AN1-TYPE CONTAINING 2A-RELATED"/>
    <property type="match status" value="1"/>
</dbReference>
<dbReference type="SUPFAM" id="SSF118310">
    <property type="entry name" value="AN1-like Zinc finger"/>
    <property type="match status" value="2"/>
</dbReference>
<dbReference type="Proteomes" id="UP001497472">
    <property type="component" value="Unassembled WGS sequence"/>
</dbReference>
<gene>
    <name evidence="2" type="ORF">LNINA_LOCUS10474</name>
</gene>
<organism evidence="2 3">
    <name type="scientific">Leptosia nina</name>
    <dbReference type="NCBI Taxonomy" id="320188"/>
    <lineage>
        <taxon>Eukaryota</taxon>
        <taxon>Metazoa</taxon>
        <taxon>Ecdysozoa</taxon>
        <taxon>Arthropoda</taxon>
        <taxon>Hexapoda</taxon>
        <taxon>Insecta</taxon>
        <taxon>Pterygota</taxon>
        <taxon>Neoptera</taxon>
        <taxon>Endopterygota</taxon>
        <taxon>Lepidoptera</taxon>
        <taxon>Glossata</taxon>
        <taxon>Ditrysia</taxon>
        <taxon>Papilionoidea</taxon>
        <taxon>Pieridae</taxon>
        <taxon>Pierinae</taxon>
        <taxon>Leptosia</taxon>
    </lineage>
</organism>
<protein>
    <recommendedName>
        <fullName evidence="1">ZFAND1-like ubiquitin-like domain-containing protein</fullName>
    </recommendedName>
</protein>
<feature type="domain" description="ZFAND1-like ubiquitin-like" evidence="1">
    <location>
        <begin position="214"/>
        <end position="286"/>
    </location>
</feature>
<dbReference type="GO" id="GO:0005737">
    <property type="term" value="C:cytoplasm"/>
    <property type="evidence" value="ECO:0007669"/>
    <property type="project" value="TreeGrafter"/>
</dbReference>
<dbReference type="InterPro" id="IPR035896">
    <property type="entry name" value="AN1-like_Znf"/>
</dbReference>
<evidence type="ECO:0000259" key="1">
    <source>
        <dbReference type="Pfam" id="PF25327"/>
    </source>
</evidence>
<dbReference type="Gene3D" id="4.10.1110.10">
    <property type="entry name" value="AN1-like Zinc finger"/>
    <property type="match status" value="2"/>
</dbReference>
<dbReference type="EMBL" id="CAVLEF010000122">
    <property type="protein sequence ID" value="CAK1551321.1"/>
    <property type="molecule type" value="Genomic_DNA"/>
</dbReference>
<sequence>MEFPDLGEHCEYENCNQTDFLPLQCKCKKVFCRVHFNDHCHSGKCELAPKPREINLKNDDDIYRCSYEGCKKGNLHEMLCNKCNKHYCIEHRFHVTCPEIDDETMAFKIEQLEAPRRQFREANKHLQDKITENIRKALQSSAKVKTASKIHLMRIKQKAIGPKAVPPKDRTYFAIRKPTNTEAKSVKIVNDMENLVDLGTVSLDPDLKDTVPIFINANWSLGRAIDSVCDTCNITNNNNKIGNTKLRLFRQLDGYCISPVKMDVEVQELIKNELLLEGDKLVMEYISTDVLNSLDDTAQVFLNQEQN</sequence>
<evidence type="ECO:0000313" key="2">
    <source>
        <dbReference type="EMBL" id="CAK1551321.1"/>
    </source>
</evidence>
<accession>A0AAV1JR53</accession>
<reference evidence="2 3" key="1">
    <citation type="submission" date="2023-11" db="EMBL/GenBank/DDBJ databases">
        <authorList>
            <person name="Okamura Y."/>
        </authorList>
    </citation>
    <scope>NUCLEOTIDE SEQUENCE [LARGE SCALE GENOMIC DNA]</scope>
</reference>
<dbReference type="PANTHER" id="PTHR14677">
    <property type="entry name" value="ARSENITE INDUCUBLE RNA ASSOCIATED PROTEIN AIP-1-RELATED"/>
    <property type="match status" value="1"/>
</dbReference>
<name>A0AAV1JR53_9NEOP</name>
<proteinExistence type="predicted"/>
<evidence type="ECO:0000313" key="3">
    <source>
        <dbReference type="Proteomes" id="UP001497472"/>
    </source>
</evidence>